<keyword evidence="2" id="KW-0812">Transmembrane</keyword>
<evidence type="ECO:0000256" key="2">
    <source>
        <dbReference type="SAM" id="Phobius"/>
    </source>
</evidence>
<keyword evidence="4" id="KW-1185">Reference proteome</keyword>
<evidence type="ECO:0000256" key="1">
    <source>
        <dbReference type="SAM" id="MobiDB-lite"/>
    </source>
</evidence>
<protein>
    <submittedName>
        <fullName evidence="3">Uncharacterized protein</fullName>
    </submittedName>
</protein>
<dbReference type="EMBL" id="JBFTWV010000098">
    <property type="protein sequence ID" value="KAL2787378.1"/>
    <property type="molecule type" value="Genomic_DNA"/>
</dbReference>
<accession>A0ABR4FWP7</accession>
<gene>
    <name evidence="3" type="ORF">BJX66DRAFT_311102</name>
</gene>
<evidence type="ECO:0000313" key="3">
    <source>
        <dbReference type="EMBL" id="KAL2787378.1"/>
    </source>
</evidence>
<evidence type="ECO:0000313" key="4">
    <source>
        <dbReference type="Proteomes" id="UP001610563"/>
    </source>
</evidence>
<sequence length="78" mass="8831">MAWSTTDIVAFVTLIIAIPTSIAGVWTLHLHLQTRQPRRHRLADAISYDSGRLHVNRTGTQPLTDPRPVQEDQEDTML</sequence>
<feature type="region of interest" description="Disordered" evidence="1">
    <location>
        <begin position="53"/>
        <end position="78"/>
    </location>
</feature>
<proteinExistence type="predicted"/>
<organism evidence="3 4">
    <name type="scientific">Aspergillus keveii</name>
    <dbReference type="NCBI Taxonomy" id="714993"/>
    <lineage>
        <taxon>Eukaryota</taxon>
        <taxon>Fungi</taxon>
        <taxon>Dikarya</taxon>
        <taxon>Ascomycota</taxon>
        <taxon>Pezizomycotina</taxon>
        <taxon>Eurotiomycetes</taxon>
        <taxon>Eurotiomycetidae</taxon>
        <taxon>Eurotiales</taxon>
        <taxon>Aspergillaceae</taxon>
        <taxon>Aspergillus</taxon>
        <taxon>Aspergillus subgen. Nidulantes</taxon>
    </lineage>
</organism>
<name>A0ABR4FWP7_9EURO</name>
<dbReference type="Proteomes" id="UP001610563">
    <property type="component" value="Unassembled WGS sequence"/>
</dbReference>
<keyword evidence="2" id="KW-0472">Membrane</keyword>
<keyword evidence="2" id="KW-1133">Transmembrane helix</keyword>
<reference evidence="3 4" key="1">
    <citation type="submission" date="2024-07" db="EMBL/GenBank/DDBJ databases">
        <title>Section-level genome sequencing and comparative genomics of Aspergillus sections Usti and Cavernicolus.</title>
        <authorList>
            <consortium name="Lawrence Berkeley National Laboratory"/>
            <person name="Nybo J.L."/>
            <person name="Vesth T.C."/>
            <person name="Theobald S."/>
            <person name="Frisvad J.C."/>
            <person name="Larsen T.O."/>
            <person name="Kjaerboelling I."/>
            <person name="Rothschild-Mancinelli K."/>
            <person name="Lyhne E.K."/>
            <person name="Kogle M.E."/>
            <person name="Barry K."/>
            <person name="Clum A."/>
            <person name="Na H."/>
            <person name="Ledsgaard L."/>
            <person name="Lin J."/>
            <person name="Lipzen A."/>
            <person name="Kuo A."/>
            <person name="Riley R."/>
            <person name="Mondo S."/>
            <person name="Labutti K."/>
            <person name="Haridas S."/>
            <person name="Pangalinan J."/>
            <person name="Salamov A.A."/>
            <person name="Simmons B.A."/>
            <person name="Magnuson J.K."/>
            <person name="Chen J."/>
            <person name="Drula E."/>
            <person name="Henrissat B."/>
            <person name="Wiebenga A."/>
            <person name="Lubbers R.J."/>
            <person name="Gomes A.C."/>
            <person name="Makela M.R."/>
            <person name="Stajich J."/>
            <person name="Grigoriev I.V."/>
            <person name="Mortensen U.H."/>
            <person name="De Vries R.P."/>
            <person name="Baker S.E."/>
            <person name="Andersen M.R."/>
        </authorList>
    </citation>
    <scope>NUCLEOTIDE SEQUENCE [LARGE SCALE GENOMIC DNA]</scope>
    <source>
        <strain evidence="3 4">CBS 209.92</strain>
    </source>
</reference>
<feature type="transmembrane region" description="Helical" evidence="2">
    <location>
        <begin position="12"/>
        <end position="32"/>
    </location>
</feature>
<comment type="caution">
    <text evidence="3">The sequence shown here is derived from an EMBL/GenBank/DDBJ whole genome shotgun (WGS) entry which is preliminary data.</text>
</comment>